<accession>W6K118</accession>
<protein>
    <recommendedName>
        <fullName evidence="3">DUF4913 domain-containing protein</fullName>
    </recommendedName>
</protein>
<dbReference type="AlphaFoldDB" id="W6K118"/>
<dbReference type="OrthoDB" id="3535759at2"/>
<proteinExistence type="predicted"/>
<comment type="caution">
    <text evidence="1">The sequence shown here is derived from an EMBL/GenBank/DDBJ whole genome shotgun (WGS) entry which is preliminary data.</text>
</comment>
<dbReference type="STRING" id="1193182.BN11_520032"/>
<sequence>MMTHVEDPQQSLLDPDYDGSDLAEYGDPEQFGSADFDNDRPLRPINWNLLSADEALVEWLDLNGWVTWLRLSYGLPPTVVPPYWHRHDELVWELSALHTHWLNAYDTEGSPSGPIGWHRDFAEARNRLREWVSTAGCRLDRDRPTRQTTWPGETPIETGPEVGIVDRNADFHQFVADDVAARRRIEEQVRAAS</sequence>
<evidence type="ECO:0008006" key="3">
    <source>
        <dbReference type="Google" id="ProtNLM"/>
    </source>
</evidence>
<evidence type="ECO:0000313" key="2">
    <source>
        <dbReference type="Proteomes" id="UP000035763"/>
    </source>
</evidence>
<dbReference type="EMBL" id="CAJA01000468">
    <property type="protein sequence ID" value="CCH75157.1"/>
    <property type="molecule type" value="Genomic_DNA"/>
</dbReference>
<reference evidence="1 2" key="1">
    <citation type="journal article" date="2013" name="ISME J.">
        <title>A metabolic model for members of the genus Tetrasphaera involved in enhanced biological phosphorus removal.</title>
        <authorList>
            <person name="Kristiansen R."/>
            <person name="Nguyen H.T.T."/>
            <person name="Saunders A.M."/>
            <person name="Nielsen J.L."/>
            <person name="Wimmer R."/>
            <person name="Le V.Q."/>
            <person name="McIlroy S.J."/>
            <person name="Petrovski S."/>
            <person name="Seviour R.J."/>
            <person name="Calteau A."/>
            <person name="Nielsen K.L."/>
            <person name="Nielsen P.H."/>
        </authorList>
    </citation>
    <scope>NUCLEOTIDE SEQUENCE [LARGE SCALE GENOMIC DNA]</scope>
    <source>
        <strain evidence="1 2">Ben110</strain>
    </source>
</reference>
<gene>
    <name evidence="1" type="ORF">BN11_520032</name>
</gene>
<evidence type="ECO:0000313" key="1">
    <source>
        <dbReference type="EMBL" id="CCH75157.1"/>
    </source>
</evidence>
<dbReference type="RefSeq" id="WP_157043979.1">
    <property type="nucleotide sequence ID" value="NZ_HG764815.1"/>
</dbReference>
<keyword evidence="2" id="KW-1185">Reference proteome</keyword>
<name>W6K118_9MICO</name>
<organism evidence="1 2">
    <name type="scientific">Nostocoides australiense Ben110</name>
    <dbReference type="NCBI Taxonomy" id="1193182"/>
    <lineage>
        <taxon>Bacteria</taxon>
        <taxon>Bacillati</taxon>
        <taxon>Actinomycetota</taxon>
        <taxon>Actinomycetes</taxon>
        <taxon>Micrococcales</taxon>
        <taxon>Intrasporangiaceae</taxon>
        <taxon>Nostocoides</taxon>
    </lineage>
</organism>
<dbReference type="Proteomes" id="UP000035763">
    <property type="component" value="Unassembled WGS sequence"/>
</dbReference>